<accession>A0A383F8I6</accession>
<gene>
    <name evidence="1" type="ORF">METZ01_LOCUS517572</name>
</gene>
<name>A0A383F8I6_9ZZZZ</name>
<feature type="non-terminal residue" evidence="1">
    <location>
        <position position="1"/>
    </location>
</feature>
<proteinExistence type="predicted"/>
<sequence>VKESLAKVAMTYPPPYMDISEDGCRKEFNNLKKTWVYDLLKEGEWFARAETGYSWPITYEDSQWY</sequence>
<evidence type="ECO:0000313" key="1">
    <source>
        <dbReference type="EMBL" id="SVE64718.1"/>
    </source>
</evidence>
<dbReference type="AlphaFoldDB" id="A0A383F8I6"/>
<protein>
    <submittedName>
        <fullName evidence="1">Uncharacterized protein</fullName>
    </submittedName>
</protein>
<dbReference type="EMBL" id="UINC01231957">
    <property type="protein sequence ID" value="SVE64718.1"/>
    <property type="molecule type" value="Genomic_DNA"/>
</dbReference>
<organism evidence="1">
    <name type="scientific">marine metagenome</name>
    <dbReference type="NCBI Taxonomy" id="408172"/>
    <lineage>
        <taxon>unclassified sequences</taxon>
        <taxon>metagenomes</taxon>
        <taxon>ecological metagenomes</taxon>
    </lineage>
</organism>
<reference evidence="1" key="1">
    <citation type="submission" date="2018-05" db="EMBL/GenBank/DDBJ databases">
        <authorList>
            <person name="Lanie J.A."/>
            <person name="Ng W.-L."/>
            <person name="Kazmierczak K.M."/>
            <person name="Andrzejewski T.M."/>
            <person name="Davidsen T.M."/>
            <person name="Wayne K.J."/>
            <person name="Tettelin H."/>
            <person name="Glass J.I."/>
            <person name="Rusch D."/>
            <person name="Podicherti R."/>
            <person name="Tsui H.-C.T."/>
            <person name="Winkler M.E."/>
        </authorList>
    </citation>
    <scope>NUCLEOTIDE SEQUENCE</scope>
</reference>
<feature type="non-terminal residue" evidence="1">
    <location>
        <position position="65"/>
    </location>
</feature>